<evidence type="ECO:0000256" key="7">
    <source>
        <dbReference type="RuleBase" id="RU000416"/>
    </source>
</evidence>
<keyword evidence="1 6" id="KW-0489">Methyltransferase</keyword>
<dbReference type="Gene3D" id="3.40.50.150">
    <property type="entry name" value="Vaccinia Virus protein VP39"/>
    <property type="match status" value="1"/>
</dbReference>
<evidence type="ECO:0000256" key="1">
    <source>
        <dbReference type="ARBA" id="ARBA00022603"/>
    </source>
</evidence>
<evidence type="ECO:0000313" key="9">
    <source>
        <dbReference type="EMBL" id="RUR67283.1"/>
    </source>
</evidence>
<dbReference type="InterPro" id="IPR018117">
    <property type="entry name" value="C5_DNA_meth_AS"/>
</dbReference>
<gene>
    <name evidence="9" type="primary">dcm</name>
    <name evidence="9" type="ORF">EJP67_09425</name>
</gene>
<dbReference type="GO" id="GO:0009307">
    <property type="term" value="P:DNA restriction-modification system"/>
    <property type="evidence" value="ECO:0007669"/>
    <property type="project" value="UniProtKB-KW"/>
</dbReference>
<dbReference type="PANTHER" id="PTHR10629:SF52">
    <property type="entry name" value="DNA (CYTOSINE-5)-METHYLTRANSFERASE 1"/>
    <property type="match status" value="1"/>
</dbReference>
<dbReference type="EC" id="2.1.1.37" evidence="8"/>
<evidence type="ECO:0000256" key="3">
    <source>
        <dbReference type="ARBA" id="ARBA00022691"/>
    </source>
</evidence>
<evidence type="ECO:0000313" key="10">
    <source>
        <dbReference type="Proteomes" id="UP000281118"/>
    </source>
</evidence>
<evidence type="ECO:0000256" key="8">
    <source>
        <dbReference type="RuleBase" id="RU000417"/>
    </source>
</evidence>
<name>A0A433MHK9_9BURK</name>
<dbReference type="NCBIfam" id="TIGR00675">
    <property type="entry name" value="dcm"/>
    <property type="match status" value="1"/>
</dbReference>
<organism evidence="9 10">
    <name type="scientific">Variovorax guangxiensis</name>
    <dbReference type="NCBI Taxonomy" id="1775474"/>
    <lineage>
        <taxon>Bacteria</taxon>
        <taxon>Pseudomonadati</taxon>
        <taxon>Pseudomonadota</taxon>
        <taxon>Betaproteobacteria</taxon>
        <taxon>Burkholderiales</taxon>
        <taxon>Comamonadaceae</taxon>
        <taxon>Variovorax</taxon>
    </lineage>
</organism>
<accession>A0A433MHK9</accession>
<keyword evidence="3 6" id="KW-0949">S-adenosyl-L-methionine</keyword>
<protein>
    <recommendedName>
        <fullName evidence="8">Cytosine-specific methyltransferase</fullName>
        <ecNumber evidence="8">2.1.1.37</ecNumber>
    </recommendedName>
</protein>
<dbReference type="OrthoDB" id="9813719at2"/>
<dbReference type="GO" id="GO:0032259">
    <property type="term" value="P:methylation"/>
    <property type="evidence" value="ECO:0007669"/>
    <property type="project" value="UniProtKB-KW"/>
</dbReference>
<dbReference type="PROSITE" id="PS51679">
    <property type="entry name" value="SAM_MT_C5"/>
    <property type="match status" value="1"/>
</dbReference>
<keyword evidence="2 6" id="KW-0808">Transferase</keyword>
<sequence length="452" mass="49841">MGISVRADIKSSCSWEVCRSYSEQLEGWYRVGNGSRRCFSSGSKTVTTQLSVLSLFTGVGGLDYGFEAAGFETRVALEFDHQCCKSLRASRNWPVLEADLLDTPTKEILKAGGLRAGAVDVLIGGPPCQPFSKSGWWKNGSSLRLDDPRASTLSGYLRVLEEVRPKAFLLENVEGLGFSGKDEGLKLLLAAVERINASTKSRYRPVVITLNAADYGVPQTRTRVFVIASRDGRRFVTPSPTHAEVGNKAAGVERWMTAWDAIGGSVPRTDEDLAISGKWADLLPSIPEGMNYLWHTDRMGGEPLFGWRRRYWNFLLKLAKDRPAWTIQAQPGPATGPFHWTNRKLSAQELARLQTFPKDIVITGGRTEVQRQIGNAVPSLLGEILARAMREQFFDKPVRETPRLAVRRRRGCPVSEVVAPVPTKYLALAGDHVPHPGTGRGFLYASAPMELA</sequence>
<comment type="catalytic activity">
    <reaction evidence="5 8">
        <text>a 2'-deoxycytidine in DNA + S-adenosyl-L-methionine = a 5-methyl-2'-deoxycytidine in DNA + S-adenosyl-L-homocysteine + H(+)</text>
        <dbReference type="Rhea" id="RHEA:13681"/>
        <dbReference type="Rhea" id="RHEA-COMP:11369"/>
        <dbReference type="Rhea" id="RHEA-COMP:11370"/>
        <dbReference type="ChEBI" id="CHEBI:15378"/>
        <dbReference type="ChEBI" id="CHEBI:57856"/>
        <dbReference type="ChEBI" id="CHEBI:59789"/>
        <dbReference type="ChEBI" id="CHEBI:85452"/>
        <dbReference type="ChEBI" id="CHEBI:85454"/>
        <dbReference type="EC" id="2.1.1.37"/>
    </reaction>
</comment>
<reference evidence="9 10" key="1">
    <citation type="submission" date="2018-12" db="EMBL/GenBank/DDBJ databases">
        <title>The genome sequences of Variovorax guangxiensis DSM 27352.</title>
        <authorList>
            <person name="Gao J."/>
            <person name="Sun J."/>
        </authorList>
    </citation>
    <scope>NUCLEOTIDE SEQUENCE [LARGE SCALE GENOMIC DNA]</scope>
    <source>
        <strain evidence="9 10">DSM 27352</strain>
    </source>
</reference>
<dbReference type="SUPFAM" id="SSF53335">
    <property type="entry name" value="S-adenosyl-L-methionine-dependent methyltransferases"/>
    <property type="match status" value="1"/>
</dbReference>
<evidence type="ECO:0000256" key="2">
    <source>
        <dbReference type="ARBA" id="ARBA00022679"/>
    </source>
</evidence>
<keyword evidence="4" id="KW-0680">Restriction system</keyword>
<proteinExistence type="inferred from homology"/>
<evidence type="ECO:0000256" key="5">
    <source>
        <dbReference type="ARBA" id="ARBA00047422"/>
    </source>
</evidence>
<dbReference type="InterPro" id="IPR029063">
    <property type="entry name" value="SAM-dependent_MTases_sf"/>
</dbReference>
<dbReference type="Proteomes" id="UP000281118">
    <property type="component" value="Unassembled WGS sequence"/>
</dbReference>
<dbReference type="GO" id="GO:0003886">
    <property type="term" value="F:DNA (cytosine-5-)-methyltransferase activity"/>
    <property type="evidence" value="ECO:0007669"/>
    <property type="project" value="UniProtKB-EC"/>
</dbReference>
<evidence type="ECO:0000256" key="6">
    <source>
        <dbReference type="PROSITE-ProRule" id="PRU01016"/>
    </source>
</evidence>
<dbReference type="PRINTS" id="PR00105">
    <property type="entry name" value="C5METTRFRASE"/>
</dbReference>
<dbReference type="PANTHER" id="PTHR10629">
    <property type="entry name" value="CYTOSINE-SPECIFIC METHYLTRANSFERASE"/>
    <property type="match status" value="1"/>
</dbReference>
<dbReference type="InterPro" id="IPR001525">
    <property type="entry name" value="C5_MeTfrase"/>
</dbReference>
<comment type="caution">
    <text evidence="9">The sequence shown here is derived from an EMBL/GenBank/DDBJ whole genome shotgun (WGS) entry which is preliminary data.</text>
</comment>
<dbReference type="EMBL" id="RXFT01000003">
    <property type="protein sequence ID" value="RUR67283.1"/>
    <property type="molecule type" value="Genomic_DNA"/>
</dbReference>
<dbReference type="PROSITE" id="PS00094">
    <property type="entry name" value="C5_MTASE_1"/>
    <property type="match status" value="1"/>
</dbReference>
<dbReference type="GO" id="GO:0003677">
    <property type="term" value="F:DNA binding"/>
    <property type="evidence" value="ECO:0007669"/>
    <property type="project" value="TreeGrafter"/>
</dbReference>
<comment type="similarity">
    <text evidence="6 7">Belongs to the class I-like SAM-binding methyltransferase superfamily. C5-methyltransferase family.</text>
</comment>
<dbReference type="AlphaFoldDB" id="A0A433MHK9"/>
<dbReference type="GO" id="GO:0044027">
    <property type="term" value="P:negative regulation of gene expression via chromosomal CpG island methylation"/>
    <property type="evidence" value="ECO:0007669"/>
    <property type="project" value="TreeGrafter"/>
</dbReference>
<dbReference type="InterPro" id="IPR050390">
    <property type="entry name" value="C5-Methyltransferase"/>
</dbReference>
<feature type="active site" evidence="6">
    <location>
        <position position="128"/>
    </location>
</feature>
<dbReference type="Gene3D" id="3.90.120.10">
    <property type="entry name" value="DNA Methylase, subunit A, domain 2"/>
    <property type="match status" value="1"/>
</dbReference>
<dbReference type="Pfam" id="PF00145">
    <property type="entry name" value="DNA_methylase"/>
    <property type="match status" value="1"/>
</dbReference>
<evidence type="ECO:0000256" key="4">
    <source>
        <dbReference type="ARBA" id="ARBA00022747"/>
    </source>
</evidence>